<dbReference type="ExpressionAtlas" id="A0A2K2D4D2">
    <property type="expression patterns" value="baseline and differential"/>
</dbReference>
<dbReference type="EnsemblPlants" id="PNT69143">
    <property type="protein sequence ID" value="PNT69143"/>
    <property type="gene ID" value="BRADI_3g50186v3"/>
</dbReference>
<dbReference type="AlphaFoldDB" id="A0A2K2D4D2"/>
<dbReference type="InParanoid" id="A0A2K2D4D2"/>
<evidence type="ECO:0000313" key="3">
    <source>
        <dbReference type="Proteomes" id="UP000008810"/>
    </source>
</evidence>
<evidence type="ECO:0000313" key="2">
    <source>
        <dbReference type="EnsemblPlants" id="PNT69142"/>
    </source>
</evidence>
<gene>
    <name evidence="1" type="ORF">BRADI_3g50186v3</name>
</gene>
<organism evidence="1">
    <name type="scientific">Brachypodium distachyon</name>
    <name type="common">Purple false brome</name>
    <name type="synonym">Trachynia distachya</name>
    <dbReference type="NCBI Taxonomy" id="15368"/>
    <lineage>
        <taxon>Eukaryota</taxon>
        <taxon>Viridiplantae</taxon>
        <taxon>Streptophyta</taxon>
        <taxon>Embryophyta</taxon>
        <taxon>Tracheophyta</taxon>
        <taxon>Spermatophyta</taxon>
        <taxon>Magnoliopsida</taxon>
        <taxon>Liliopsida</taxon>
        <taxon>Poales</taxon>
        <taxon>Poaceae</taxon>
        <taxon>BOP clade</taxon>
        <taxon>Pooideae</taxon>
        <taxon>Stipodae</taxon>
        <taxon>Brachypodieae</taxon>
        <taxon>Brachypodium</taxon>
    </lineage>
</organism>
<keyword evidence="3" id="KW-1185">Reference proteome</keyword>
<reference evidence="1 2" key="1">
    <citation type="journal article" date="2010" name="Nature">
        <title>Genome sequencing and analysis of the model grass Brachypodium distachyon.</title>
        <authorList>
            <consortium name="International Brachypodium Initiative"/>
        </authorList>
    </citation>
    <scope>NUCLEOTIDE SEQUENCE [LARGE SCALE GENOMIC DNA]</scope>
    <source>
        <strain evidence="1 2">Bd21</strain>
    </source>
</reference>
<dbReference type="Gene3D" id="2.40.50.140">
    <property type="entry name" value="Nucleic acid-binding proteins"/>
    <property type="match status" value="2"/>
</dbReference>
<dbReference type="Gramene" id="PNT69143">
    <property type="protein sequence ID" value="PNT69143"/>
    <property type="gene ID" value="BRADI_3g50186v3"/>
</dbReference>
<reference evidence="1" key="2">
    <citation type="submission" date="2017-06" db="EMBL/GenBank/DDBJ databases">
        <title>WGS assembly of Brachypodium distachyon.</title>
        <authorList>
            <consortium name="The International Brachypodium Initiative"/>
            <person name="Lucas S."/>
            <person name="Harmon-Smith M."/>
            <person name="Lail K."/>
            <person name="Tice H."/>
            <person name="Grimwood J."/>
            <person name="Bruce D."/>
            <person name="Barry K."/>
            <person name="Shu S."/>
            <person name="Lindquist E."/>
            <person name="Wang M."/>
            <person name="Pitluck S."/>
            <person name="Vogel J.P."/>
            <person name="Garvin D.F."/>
            <person name="Mockler T.C."/>
            <person name="Schmutz J."/>
            <person name="Rokhsar D."/>
            <person name="Bevan M.W."/>
        </authorList>
    </citation>
    <scope>NUCLEOTIDE SEQUENCE</scope>
    <source>
        <strain evidence="1">Bd21</strain>
    </source>
</reference>
<dbReference type="EMBL" id="CM000882">
    <property type="protein sequence ID" value="PNT69143.1"/>
    <property type="molecule type" value="Genomic_DNA"/>
</dbReference>
<dbReference type="PANTHER" id="PTHR47165:SF4">
    <property type="entry name" value="OS03G0429900 PROTEIN"/>
    <property type="match status" value="1"/>
</dbReference>
<dbReference type="OrthoDB" id="671853at2759"/>
<accession>A0A2K2D4D2</accession>
<dbReference type="PANTHER" id="PTHR47165">
    <property type="entry name" value="OS03G0429900 PROTEIN"/>
    <property type="match status" value="1"/>
</dbReference>
<evidence type="ECO:0000313" key="1">
    <source>
        <dbReference type="EMBL" id="PNT69143.1"/>
    </source>
</evidence>
<proteinExistence type="predicted"/>
<sequence>MARSVSLARKGDQDAVAPRDLDLGGLARAQPAHASSPTGHCWSLRYMSAMGSPTKFGDITVGRQNYKVFGRLIRLWHTKNKYAKTDDSLLSIDGVLPAEDGAMVQITIPNKVEKQFRPLLSLGYVYMLTDVSAVHATHKKFIYHRQSYMLQFKTSSKVRLMQSRGASIPRFAFDFSQFDQLPSKDNQSKPLLDLIGVISYIGLYDYASPTSHYKLRKIHICNQDEQTQEINLWARMVKHLTKAWSSANRMGRLLFVFLLA</sequence>
<dbReference type="Proteomes" id="UP000008810">
    <property type="component" value="Chromosome 3"/>
</dbReference>
<dbReference type="Gramene" id="PNT69142">
    <property type="protein sequence ID" value="PNT69142"/>
    <property type="gene ID" value="BRADI_3g50186v3"/>
</dbReference>
<reference evidence="2" key="3">
    <citation type="submission" date="2018-08" db="UniProtKB">
        <authorList>
            <consortium name="EnsemblPlants"/>
        </authorList>
    </citation>
    <scope>IDENTIFICATION</scope>
    <source>
        <strain evidence="2">cv. Bd21</strain>
    </source>
</reference>
<protein>
    <recommendedName>
        <fullName evidence="4">DUF223 domain-containing protein</fullName>
    </recommendedName>
</protein>
<dbReference type="EMBL" id="CM000882">
    <property type="protein sequence ID" value="PNT69142.1"/>
    <property type="molecule type" value="Genomic_DNA"/>
</dbReference>
<name>A0A2K2D4D2_BRADI</name>
<dbReference type="InterPro" id="IPR012340">
    <property type="entry name" value="NA-bd_OB-fold"/>
</dbReference>
<dbReference type="EnsemblPlants" id="PNT69142">
    <property type="protein sequence ID" value="PNT69142"/>
    <property type="gene ID" value="BRADI_3g50186v3"/>
</dbReference>
<dbReference type="SUPFAM" id="SSF50249">
    <property type="entry name" value="Nucleic acid-binding proteins"/>
    <property type="match status" value="1"/>
</dbReference>
<dbReference type="STRING" id="15368.A0A2K2D4D2"/>
<evidence type="ECO:0008006" key="4">
    <source>
        <dbReference type="Google" id="ProtNLM"/>
    </source>
</evidence>